<evidence type="ECO:0000313" key="3">
    <source>
        <dbReference type="Proteomes" id="UP001632037"/>
    </source>
</evidence>
<reference evidence="2 3" key="1">
    <citation type="submission" date="2024-09" db="EMBL/GenBank/DDBJ databases">
        <title>Genome sequencing and assembly of Phytophthora oleae, isolate VK10A, causative agent of rot of olive drupes.</title>
        <authorList>
            <person name="Conti Taguali S."/>
            <person name="Riolo M."/>
            <person name="La Spada F."/>
            <person name="Cacciola S.O."/>
            <person name="Dionisio G."/>
        </authorList>
    </citation>
    <scope>NUCLEOTIDE SEQUENCE [LARGE SCALE GENOMIC DNA]</scope>
    <source>
        <strain evidence="2 3">VK10A</strain>
    </source>
</reference>
<sequence>MDSTIKKFKPSHVKRKEEKQQLKNQVQVLQKQVDELSNRVRMTRSDEELDLWKTKSSKRILERAIHDQQMNITQTQIKMLQIQENMVNNPLYRPIHLPKEWNHRRGVLVGMKDEMISRGLQYTAARSEPLDLGKAHFSDQVYENDNGDVCCDRFEFIHFNGVKSVEQVYEALKFFVDNMEISISEKLGHMTVREGYDSEDGGPSITNFHLVSKPTEDLTVEINNVTCMEYFERHRQFDGPCGVMVTDNVDTDELYPYCSRDRVRRDVSVAIVLTELTPNPRELGCTRGREKVTVLMQRAAFLTIRNPEFKLSASSMDSLREGATGTSSWGDVTVQAIREYVKAN</sequence>
<proteinExistence type="predicted"/>
<accession>A0ABD3F1L8</accession>
<dbReference type="EMBL" id="JBIMZQ010000041">
    <property type="protein sequence ID" value="KAL3660381.1"/>
    <property type="molecule type" value="Genomic_DNA"/>
</dbReference>
<feature type="region of interest" description="Disordered" evidence="1">
    <location>
        <begin position="1"/>
        <end position="24"/>
    </location>
</feature>
<dbReference type="AlphaFoldDB" id="A0ABD3F1L8"/>
<evidence type="ECO:0000313" key="2">
    <source>
        <dbReference type="EMBL" id="KAL3660381.1"/>
    </source>
</evidence>
<organism evidence="2 3">
    <name type="scientific">Phytophthora oleae</name>
    <dbReference type="NCBI Taxonomy" id="2107226"/>
    <lineage>
        <taxon>Eukaryota</taxon>
        <taxon>Sar</taxon>
        <taxon>Stramenopiles</taxon>
        <taxon>Oomycota</taxon>
        <taxon>Peronosporomycetes</taxon>
        <taxon>Peronosporales</taxon>
        <taxon>Peronosporaceae</taxon>
        <taxon>Phytophthora</taxon>
    </lineage>
</organism>
<dbReference type="Proteomes" id="UP001632037">
    <property type="component" value="Unassembled WGS sequence"/>
</dbReference>
<protein>
    <submittedName>
        <fullName evidence="2">Uncharacterized protein</fullName>
    </submittedName>
</protein>
<name>A0ABD3F1L8_9STRA</name>
<evidence type="ECO:0000256" key="1">
    <source>
        <dbReference type="SAM" id="MobiDB-lite"/>
    </source>
</evidence>
<gene>
    <name evidence="2" type="ORF">V7S43_014534</name>
</gene>
<feature type="compositionally biased region" description="Basic residues" evidence="1">
    <location>
        <begin position="1"/>
        <end position="14"/>
    </location>
</feature>
<keyword evidence="3" id="KW-1185">Reference proteome</keyword>
<comment type="caution">
    <text evidence="2">The sequence shown here is derived from an EMBL/GenBank/DDBJ whole genome shotgun (WGS) entry which is preliminary data.</text>
</comment>